<gene>
    <name evidence="5" type="ORF">phytr_6220</name>
</gene>
<dbReference type="GO" id="GO:0004794">
    <property type="term" value="F:threonine deaminase activity"/>
    <property type="evidence" value="ECO:0007669"/>
    <property type="project" value="TreeGrafter"/>
</dbReference>
<evidence type="ECO:0000313" key="6">
    <source>
        <dbReference type="Proteomes" id="UP000241762"/>
    </source>
</evidence>
<dbReference type="GO" id="GO:0006567">
    <property type="term" value="P:L-threonine catabolic process"/>
    <property type="evidence" value="ECO:0007669"/>
    <property type="project" value="TreeGrafter"/>
</dbReference>
<dbReference type="Pfam" id="PF00291">
    <property type="entry name" value="PALP"/>
    <property type="match status" value="1"/>
</dbReference>
<evidence type="ECO:0000256" key="2">
    <source>
        <dbReference type="ARBA" id="ARBA00022898"/>
    </source>
</evidence>
<dbReference type="KEGG" id="ptc:phytr_6220"/>
<sequence length="316" mass="35312">MIQDTSNLLKACENIQNRLVQTPVTICRELNEKFGHNFYFKMDCLQKTGAFKVRAVLNHLLSLQNEGHLPKEIVTYSTGNHAIALGYVCNLLGIKCRIYLSRFTSTTKIEMIQKYNPEIIFTENRKEAEIIARSDEKGYFLHPSDSDLSIAGSGTMCYEALQQLDVKPDAIFAACGGGGLLSGSFLAKKLLSPDSLLFGCEPQSANDAFLSLQDKKIFELQQTPQSIADGLITPKLSPRTFEYIKKLDGIILSTEEEIKNWTISLNRLLKNKIEPSSAITMPCAIKWLEKTPPLKKQNILLLISGGNLDHQLLLTE</sequence>
<accession>A0A2P1P8H6</accession>
<feature type="domain" description="Tryptophan synthase beta chain-like PALP" evidence="4">
    <location>
        <begin position="20"/>
        <end position="305"/>
    </location>
</feature>
<dbReference type="SUPFAM" id="SSF53686">
    <property type="entry name" value="Tryptophan synthase beta subunit-like PLP-dependent enzymes"/>
    <property type="match status" value="1"/>
</dbReference>
<name>A0A2P1P8H6_9RICK</name>
<dbReference type="InterPro" id="IPR050147">
    <property type="entry name" value="Ser/Thr_Dehydratase"/>
</dbReference>
<evidence type="ECO:0000256" key="3">
    <source>
        <dbReference type="ARBA" id="ARBA00023239"/>
    </source>
</evidence>
<keyword evidence="2" id="KW-0663">Pyridoxal phosphate</keyword>
<dbReference type="EMBL" id="CP027845">
    <property type="protein sequence ID" value="AVP87563.1"/>
    <property type="molecule type" value="Genomic_DNA"/>
</dbReference>
<keyword evidence="6" id="KW-1185">Reference proteome</keyword>
<dbReference type="GO" id="GO:0006565">
    <property type="term" value="P:L-serine catabolic process"/>
    <property type="evidence" value="ECO:0007669"/>
    <property type="project" value="TreeGrafter"/>
</dbReference>
<dbReference type="Proteomes" id="UP000241762">
    <property type="component" value="Chromosome"/>
</dbReference>
<dbReference type="InterPro" id="IPR001926">
    <property type="entry name" value="TrpB-like_PALP"/>
</dbReference>
<comment type="cofactor">
    <cofactor evidence="1">
        <name>pyridoxal 5'-phosphate</name>
        <dbReference type="ChEBI" id="CHEBI:597326"/>
    </cofactor>
</comment>
<reference evidence="5 6" key="1">
    <citation type="submission" date="2018-03" db="EMBL/GenBank/DDBJ databases">
        <title>A gene transfer event suggests a long-term partnership between eustigmatophyte algae and a novel lineage of endosymbiotic bacteria.</title>
        <authorList>
            <person name="Yurchenko T."/>
            <person name="Sevcikova T."/>
            <person name="Pribyl P."/>
            <person name="El Karkouri K."/>
            <person name="Klimes V."/>
            <person name="Amaral R."/>
            <person name="Zbrankova V."/>
            <person name="Kim E."/>
            <person name="Raoult D."/>
            <person name="Santos L.M.A."/>
            <person name="Elias M."/>
        </authorList>
    </citation>
    <scope>NUCLEOTIDE SEQUENCE [LARGE SCALE GENOMIC DNA]</scope>
    <source>
        <strain evidence="5">CCALA 838</strain>
    </source>
</reference>
<evidence type="ECO:0000313" key="5">
    <source>
        <dbReference type="EMBL" id="AVP87563.1"/>
    </source>
</evidence>
<keyword evidence="3" id="KW-0456">Lyase</keyword>
<dbReference type="RefSeq" id="WP_106874421.1">
    <property type="nucleotide sequence ID" value="NZ_CP027845.1"/>
</dbReference>
<dbReference type="InterPro" id="IPR036052">
    <property type="entry name" value="TrpB-like_PALP_sf"/>
</dbReference>
<organism evidence="5 6">
    <name type="scientific">Candidatus Phycorickettsia trachydisci</name>
    <dbReference type="NCBI Taxonomy" id="2115978"/>
    <lineage>
        <taxon>Bacteria</taxon>
        <taxon>Pseudomonadati</taxon>
        <taxon>Pseudomonadota</taxon>
        <taxon>Alphaproteobacteria</taxon>
        <taxon>Rickettsiales</taxon>
        <taxon>Rickettsiaceae</taxon>
        <taxon>Candidatus Phycorickettsia</taxon>
    </lineage>
</organism>
<dbReference type="Gene3D" id="3.40.50.1100">
    <property type="match status" value="2"/>
</dbReference>
<dbReference type="GO" id="GO:0003941">
    <property type="term" value="F:L-serine ammonia-lyase activity"/>
    <property type="evidence" value="ECO:0007669"/>
    <property type="project" value="TreeGrafter"/>
</dbReference>
<protein>
    <submittedName>
        <fullName evidence="5">Threonine dehydratase</fullName>
    </submittedName>
</protein>
<dbReference type="GO" id="GO:0009097">
    <property type="term" value="P:isoleucine biosynthetic process"/>
    <property type="evidence" value="ECO:0007669"/>
    <property type="project" value="TreeGrafter"/>
</dbReference>
<dbReference type="PANTHER" id="PTHR48078:SF19">
    <property type="entry name" value="ACT DOMAIN-CONTAINING PROTEIN"/>
    <property type="match status" value="1"/>
</dbReference>
<dbReference type="PANTHER" id="PTHR48078">
    <property type="entry name" value="THREONINE DEHYDRATASE, MITOCHONDRIAL-RELATED"/>
    <property type="match status" value="1"/>
</dbReference>
<evidence type="ECO:0000259" key="4">
    <source>
        <dbReference type="Pfam" id="PF00291"/>
    </source>
</evidence>
<dbReference type="NCBIfam" id="NF005147">
    <property type="entry name" value="PRK06608.1"/>
    <property type="match status" value="1"/>
</dbReference>
<dbReference type="AlphaFoldDB" id="A0A2P1P8H6"/>
<dbReference type="OrthoDB" id="9811476at2"/>
<proteinExistence type="predicted"/>
<evidence type="ECO:0000256" key="1">
    <source>
        <dbReference type="ARBA" id="ARBA00001933"/>
    </source>
</evidence>